<name>A0ACC8XFV6_9FIRM</name>
<reference evidence="1" key="1">
    <citation type="submission" date="2016-08" db="EMBL/GenBank/DDBJ databases">
        <authorList>
            <person name="Ngugi D.K."/>
            <person name="Miyake S."/>
            <person name="Stingl U."/>
        </authorList>
    </citation>
    <scope>NUCLEOTIDE SEQUENCE</scope>
    <source>
        <strain evidence="1">SCG-D08WGA-EpuloA1</strain>
    </source>
</reference>
<sequence length="651" mass="71737">MYPKLFTAGKIGNLTLKNRVVMEPLAMGVAEPNQNIGEAYFEYLKQRADGDVAMIILENTRVDDEHGVAATCQMSVSKDEHISSLKKATDMLHSKDVVVFTQLHHPGRETFSNLNSNEPVWSSSTKACGVCQQETHEMTTAEVELVIDKFAQGARRSKEGGCDGVELHGAHGYLISQFLSPYTNQRKDRFGEDRFTFVKEIIEAIRKVCGEEYPIGIRLTVDELLSPNGVKNYLKIEDGIQICKRLESIKIAYINVSNGIYESFNSLSEPITYHQGCRTSLIRQIKDNVNVPVIAVNMVKEPWFAEKMLNDNLVDFVGLGRALLADPNWVKKAEEGRESDINRCISCTYCFETLVSDTIAGNGPVKCAVNPIAGRETIYTFDNIDGNGKVVVVIGAGLAGMEAARVLAMRGFKPIILEKTSKVGGQINVANKPPEKDKINWIVDYESNQLELLGVEIRLNTPATKELLQALNPYAVIIATGAKSLKPSNIKGIDLPNVKTVEEVLSLGKALSNFKVCVIGSGISGLETAEALLENGNNVTIVEMEDKIGSNVYVQHYLDAMDRLSKYDVTYIVSTKLVEIKPKSIIIENVKDFKVSEIEADYVVLAMCVESINDSSITNGVCEKVFIVGDAKNIGRIESSIRSAFEVAYNL</sequence>
<dbReference type="Proteomes" id="UP000188637">
    <property type="component" value="Unassembled WGS sequence"/>
</dbReference>
<evidence type="ECO:0000313" key="1">
    <source>
        <dbReference type="EMBL" id="ONI42233.1"/>
    </source>
</evidence>
<evidence type="ECO:0000313" key="2">
    <source>
        <dbReference type="Proteomes" id="UP000188637"/>
    </source>
</evidence>
<dbReference type="EMBL" id="LJHD01000191">
    <property type="protein sequence ID" value="ONI42233.1"/>
    <property type="molecule type" value="Genomic_DNA"/>
</dbReference>
<organism evidence="1 2">
    <name type="scientific">Candidatus Epulonipiscium fishelsonii</name>
    <dbReference type="NCBI Taxonomy" id="77094"/>
    <lineage>
        <taxon>Bacteria</taxon>
        <taxon>Bacillati</taxon>
        <taxon>Bacillota</taxon>
        <taxon>Clostridia</taxon>
        <taxon>Lachnospirales</taxon>
        <taxon>Lachnospiraceae</taxon>
        <taxon>Candidatus Epulonipiscium</taxon>
    </lineage>
</organism>
<protein>
    <submittedName>
        <fullName evidence="1">NADH:flavin oxidoreductase</fullName>
    </submittedName>
</protein>
<comment type="caution">
    <text evidence="1">The sequence shown here is derived from an EMBL/GenBank/DDBJ whole genome shotgun (WGS) entry which is preliminary data.</text>
</comment>
<keyword evidence="2" id="KW-1185">Reference proteome</keyword>
<proteinExistence type="predicted"/>
<accession>A0ACC8XFV6</accession>
<gene>
    <name evidence="1" type="ORF">AN640_07520</name>
</gene>